<comment type="subcellular location">
    <subcellularLocation>
        <location evidence="1">Cell envelope</location>
    </subcellularLocation>
</comment>
<dbReference type="EMBL" id="JBHSRD010000004">
    <property type="protein sequence ID" value="MFC6008378.1"/>
    <property type="molecule type" value="Genomic_DNA"/>
</dbReference>
<dbReference type="PANTHER" id="PTHR30532">
    <property type="entry name" value="IRON III DICITRATE-BINDING PERIPLASMIC PROTEIN"/>
    <property type="match status" value="1"/>
</dbReference>
<feature type="signal peptide" evidence="5">
    <location>
        <begin position="1"/>
        <end position="22"/>
    </location>
</feature>
<proteinExistence type="inferred from homology"/>
<sequence>MLARARRRVLLATLTVATLALTACGSADDSGSDAAASADSSWSYVSANGDTITLDHKPKRIIASAAEAAGLMAYGIKPVGIYLAQDLEWEPGLKGVDLSGIEVVGKEWGKIDAEKAAALQPDLIVADWWPAQKAYQGFEEGADAASMKVAKLAPIVGANQQGSLLEVVKWYEGFAKSMGVDVEGDQYGKARQSFEAAQQTFKDTVAAKKGLSALAVAPGDDLLYVAVPKYSTSLTDFKSWGLDVIDPDSPKADFPYWEYLSWEKSDKYQPDLLLIDDRGYDSTIKTAEKQPTWDKIAAAKARAYTPWPGYWVHTYDAYTQQLQQLTKAVQQADPDIAG</sequence>
<evidence type="ECO:0000256" key="1">
    <source>
        <dbReference type="ARBA" id="ARBA00004196"/>
    </source>
</evidence>
<accession>A0ABW1JHZ0</accession>
<dbReference type="SUPFAM" id="SSF53807">
    <property type="entry name" value="Helical backbone' metal receptor"/>
    <property type="match status" value="1"/>
</dbReference>
<comment type="similarity">
    <text evidence="2">Belongs to the bacterial solute-binding protein 8 family.</text>
</comment>
<feature type="chain" id="PRO_5046989986" evidence="5">
    <location>
        <begin position="23"/>
        <end position="338"/>
    </location>
</feature>
<comment type="caution">
    <text evidence="7">The sequence shown here is derived from an EMBL/GenBank/DDBJ whole genome shotgun (WGS) entry which is preliminary data.</text>
</comment>
<evidence type="ECO:0000256" key="4">
    <source>
        <dbReference type="ARBA" id="ARBA00022729"/>
    </source>
</evidence>
<protein>
    <submittedName>
        <fullName evidence="7">ABC transporter substrate-binding protein</fullName>
    </submittedName>
</protein>
<name>A0ABW1JHZ0_9ACTN</name>
<dbReference type="RefSeq" id="WP_345714926.1">
    <property type="nucleotide sequence ID" value="NZ_BAABFP010000002.1"/>
</dbReference>
<dbReference type="Proteomes" id="UP001596189">
    <property type="component" value="Unassembled WGS sequence"/>
</dbReference>
<feature type="domain" description="Fe/B12 periplasmic-binding" evidence="6">
    <location>
        <begin position="59"/>
        <end position="333"/>
    </location>
</feature>
<dbReference type="InterPro" id="IPR051313">
    <property type="entry name" value="Bact_iron-sidero_bind"/>
</dbReference>
<gene>
    <name evidence="7" type="ORF">ACFQDO_14670</name>
</gene>
<evidence type="ECO:0000256" key="2">
    <source>
        <dbReference type="ARBA" id="ARBA00008814"/>
    </source>
</evidence>
<evidence type="ECO:0000256" key="5">
    <source>
        <dbReference type="SAM" id="SignalP"/>
    </source>
</evidence>
<evidence type="ECO:0000259" key="6">
    <source>
        <dbReference type="PROSITE" id="PS50983"/>
    </source>
</evidence>
<evidence type="ECO:0000313" key="7">
    <source>
        <dbReference type="EMBL" id="MFC6008378.1"/>
    </source>
</evidence>
<dbReference type="InterPro" id="IPR002491">
    <property type="entry name" value="ABC_transptr_periplasmic_BD"/>
</dbReference>
<dbReference type="PANTHER" id="PTHR30532:SF24">
    <property type="entry name" value="FERRIC ENTEROBACTIN-BINDING PERIPLASMIC PROTEIN FEPB"/>
    <property type="match status" value="1"/>
</dbReference>
<dbReference type="PROSITE" id="PS51257">
    <property type="entry name" value="PROKAR_LIPOPROTEIN"/>
    <property type="match status" value="1"/>
</dbReference>
<evidence type="ECO:0000256" key="3">
    <source>
        <dbReference type="ARBA" id="ARBA00022448"/>
    </source>
</evidence>
<keyword evidence="4 5" id="KW-0732">Signal</keyword>
<dbReference type="Gene3D" id="3.40.50.1980">
    <property type="entry name" value="Nitrogenase molybdenum iron protein domain"/>
    <property type="match status" value="2"/>
</dbReference>
<reference evidence="8" key="1">
    <citation type="journal article" date="2019" name="Int. J. Syst. Evol. Microbiol.">
        <title>The Global Catalogue of Microorganisms (GCM) 10K type strain sequencing project: providing services to taxonomists for standard genome sequencing and annotation.</title>
        <authorList>
            <consortium name="The Broad Institute Genomics Platform"/>
            <consortium name="The Broad Institute Genome Sequencing Center for Infectious Disease"/>
            <person name="Wu L."/>
            <person name="Ma J."/>
        </authorList>
    </citation>
    <scope>NUCLEOTIDE SEQUENCE [LARGE SCALE GENOMIC DNA]</scope>
    <source>
        <strain evidence="8">KACC 14249</strain>
    </source>
</reference>
<evidence type="ECO:0000313" key="8">
    <source>
        <dbReference type="Proteomes" id="UP001596189"/>
    </source>
</evidence>
<keyword evidence="3" id="KW-0813">Transport</keyword>
<keyword evidence="8" id="KW-1185">Reference proteome</keyword>
<dbReference type="PROSITE" id="PS50983">
    <property type="entry name" value="FE_B12_PBP"/>
    <property type="match status" value="1"/>
</dbReference>
<organism evidence="7 8">
    <name type="scientific">Angustibacter luteus</name>
    <dbReference type="NCBI Taxonomy" id="658456"/>
    <lineage>
        <taxon>Bacteria</taxon>
        <taxon>Bacillati</taxon>
        <taxon>Actinomycetota</taxon>
        <taxon>Actinomycetes</taxon>
        <taxon>Kineosporiales</taxon>
        <taxon>Kineosporiaceae</taxon>
    </lineage>
</organism>